<accession>A0ABW1GKA1</accession>
<gene>
    <name evidence="1" type="ORF">ACFP1B_09965</name>
</gene>
<dbReference type="RefSeq" id="WP_344514022.1">
    <property type="nucleotide sequence ID" value="NZ_BAAATU010000028.1"/>
</dbReference>
<sequence length="262" mass="28134">MTTIIDGRTRHPVALPSARHRLLRMSVHLPITNGAPGPVHARVLVVADVLGRVVEADGRQLIWACLLPEPSPERVRTMQTFMTALGVHPPAVFTGSVEDALDVLGGPADVNVFGDGRHDAERGAWVEAGRVDGAGAQGLTPARGEDLLAVRLSLLGHPYHRPATLTPDDVVGAERRLLRWRERVARWACSPSKPVPPEFGRAAADALAADLDTPAVLDLLLRAEEADSMPEGAKFETFVSLDRILGVELMREIGRAPLPEAG</sequence>
<comment type="caution">
    <text evidence="1">The sequence shown here is derived from an EMBL/GenBank/DDBJ whole genome shotgun (WGS) entry which is preliminary data.</text>
</comment>
<evidence type="ECO:0000313" key="2">
    <source>
        <dbReference type="Proteomes" id="UP001596200"/>
    </source>
</evidence>
<dbReference type="EMBL" id="JBHSPU010000010">
    <property type="protein sequence ID" value="MFC5913746.1"/>
    <property type="molecule type" value="Genomic_DNA"/>
</dbReference>
<protein>
    <submittedName>
        <fullName evidence="1">Uncharacterized protein</fullName>
    </submittedName>
</protein>
<organism evidence="1 2">
    <name type="scientific">Streptomyces pulveraceus</name>
    <dbReference type="NCBI Taxonomy" id="68258"/>
    <lineage>
        <taxon>Bacteria</taxon>
        <taxon>Bacillati</taxon>
        <taxon>Actinomycetota</taxon>
        <taxon>Actinomycetes</taxon>
        <taxon>Kitasatosporales</taxon>
        <taxon>Streptomycetaceae</taxon>
        <taxon>Streptomyces</taxon>
    </lineage>
</organism>
<dbReference type="Proteomes" id="UP001596200">
    <property type="component" value="Unassembled WGS sequence"/>
</dbReference>
<keyword evidence="2" id="KW-1185">Reference proteome</keyword>
<proteinExistence type="predicted"/>
<reference evidence="2" key="1">
    <citation type="journal article" date="2019" name="Int. J. Syst. Evol. Microbiol.">
        <title>The Global Catalogue of Microorganisms (GCM) 10K type strain sequencing project: providing services to taxonomists for standard genome sequencing and annotation.</title>
        <authorList>
            <consortium name="The Broad Institute Genomics Platform"/>
            <consortium name="The Broad Institute Genome Sequencing Center for Infectious Disease"/>
            <person name="Wu L."/>
            <person name="Ma J."/>
        </authorList>
    </citation>
    <scope>NUCLEOTIDE SEQUENCE [LARGE SCALE GENOMIC DNA]</scope>
    <source>
        <strain evidence="2">JCM 4147</strain>
    </source>
</reference>
<dbReference type="Gene3D" id="1.20.120.640">
    <property type="entry name" value="Anticodon-binding domain of a subclass of class I aminoacyl-tRNA synthetases"/>
    <property type="match status" value="1"/>
</dbReference>
<evidence type="ECO:0000313" key="1">
    <source>
        <dbReference type="EMBL" id="MFC5913746.1"/>
    </source>
</evidence>
<name>A0ABW1GKA1_9ACTN</name>